<keyword evidence="4" id="KW-1185">Reference proteome</keyword>
<proteinExistence type="predicted"/>
<dbReference type="NCBIfam" id="TIGR04183">
    <property type="entry name" value="Por_Secre_tail"/>
    <property type="match status" value="1"/>
</dbReference>
<gene>
    <name evidence="3" type="ORF">HNV11_19255</name>
</gene>
<evidence type="ECO:0000313" key="3">
    <source>
        <dbReference type="EMBL" id="QJW91362.1"/>
    </source>
</evidence>
<protein>
    <submittedName>
        <fullName evidence="3">T9SS type A sorting domain-containing protein</fullName>
    </submittedName>
</protein>
<dbReference type="Pfam" id="PF18962">
    <property type="entry name" value="Por_Secre_tail"/>
    <property type="match status" value="1"/>
</dbReference>
<dbReference type="InterPro" id="IPR036179">
    <property type="entry name" value="Ig-like_dom_sf"/>
</dbReference>
<organism evidence="3 4">
    <name type="scientific">Spirosoma taeanense</name>
    <dbReference type="NCBI Taxonomy" id="2735870"/>
    <lineage>
        <taxon>Bacteria</taxon>
        <taxon>Pseudomonadati</taxon>
        <taxon>Bacteroidota</taxon>
        <taxon>Cytophagia</taxon>
        <taxon>Cytophagales</taxon>
        <taxon>Cytophagaceae</taxon>
        <taxon>Spirosoma</taxon>
    </lineage>
</organism>
<dbReference type="InterPro" id="IPR026444">
    <property type="entry name" value="Secre_tail"/>
</dbReference>
<dbReference type="EMBL" id="CP053435">
    <property type="protein sequence ID" value="QJW91362.1"/>
    <property type="molecule type" value="Genomic_DNA"/>
</dbReference>
<sequence length="1056" mass="110778">MKQTIRFILCLLATLLFVPVMAQTGTGPSLTFANNVNKLQRSGTTYLPTSDGNLVVAFFYANGVGASVKDWNLQLTKYLPTGKVAYSPLPLATYPGISGNVVLAETADHSLIVSGNGVTYSFEIGNTAKLKWKTAARATVMYATADGGILLNDTDNNVATKLSAKGEKQWDLGAKNLIPTSDGGYVSYDGSGKLNKLDAQRQSTWQSPESAAFAQATKDGIVYRAATKLIKTDNAGAVKFSHTIAGDAGAVTRVVVAADGGLAYSTNQTVKLDAAGAVQWQSQVPGVVQQTLDGGFLTLQRDRPASEVNTTGYTMSKLTADGTTAWQRYISGQIDADLANQRGQAGAFQSQQGDYWFVTETNTGNAFTSNLIISRFCRDILPLRVVAGMASGARPIRKDTSFTVCRGDSLILGFTEENQIPGLLFQWKQNGSNVASTPKGIFRVKDPGTYVVEAADTACGVRATSPATTISQSPAPRVVLAGSNYFCAGSSAILTATASNGTGEYRYQWTRNGRPFSTSATVTVTEEGVYSVMAGDDGGCFSQPAVQNVTVNPVITVGITGSDYFCPGQSTRLSAAVTGGTPGFRYQWKRGGEALAARNVNFTADQIGTYSVEVVDSRNCAVESKTLVVTQNPSLTLSAGTNTTLTGTEVFSLAGVTTVKGGVGPYTYQWTTNPAEVAGNGSTAAQPTFGPFNKNTDILLTATDSKGCSLTALSTVTYKPCTIEAVISGQNYYCTGTATSLSLVITNGNGPYRTVWQGTEMLLNTNTYTQNYQSPATLTADVTDAKGCTVKAKSVVVTEATRPTATISGTTEFCKGSSTNLSAVIAGGKAPYTYDWRLDNKSVSTTGGTLNATTPGTYMVLVKDANGCDNPSANLVVTQRASDLDAKITPSGPTDVFLPASVTLTANAGTSLTYQWQKDGQDIAGATTTTFSTTQTGSYIVKVSKDGCTLASPAVAVSVQSPLAIEPIAAPVSFEVYPNPVESTCEVAVQVTKPSAVVVTVYDLMGRAVRTLGAPTKAKSHNLTLNLSLLPAGTYVIDVQAGEATARQRLMKVSGQ</sequence>
<feature type="signal peptide" evidence="1">
    <location>
        <begin position="1"/>
        <end position="22"/>
    </location>
</feature>
<dbReference type="Proteomes" id="UP000502756">
    <property type="component" value="Chromosome"/>
</dbReference>
<dbReference type="InterPro" id="IPR007110">
    <property type="entry name" value="Ig-like_dom"/>
</dbReference>
<reference evidence="3 4" key="1">
    <citation type="submission" date="2020-05" db="EMBL/GenBank/DDBJ databases">
        <title>Genome sequencing of Spirosoma sp. TS118.</title>
        <authorList>
            <person name="Lee J.-H."/>
            <person name="Jeong S."/>
            <person name="Zhao L."/>
            <person name="Jung J.-H."/>
            <person name="Kim M.-K."/>
            <person name="Lim S."/>
        </authorList>
    </citation>
    <scope>NUCLEOTIDE SEQUENCE [LARGE SCALE GENOMIC DNA]</scope>
    <source>
        <strain evidence="3 4">TS118</strain>
    </source>
</reference>
<name>A0A6M5YEF9_9BACT</name>
<dbReference type="Gene3D" id="2.60.40.10">
    <property type="entry name" value="Immunoglobulins"/>
    <property type="match status" value="4"/>
</dbReference>
<keyword evidence="1" id="KW-0732">Signal</keyword>
<feature type="chain" id="PRO_5026659826" evidence="1">
    <location>
        <begin position="23"/>
        <end position="1056"/>
    </location>
</feature>
<dbReference type="KEGG" id="stae:HNV11_19255"/>
<dbReference type="AlphaFoldDB" id="A0A6M5YEF9"/>
<dbReference type="InterPro" id="IPR013783">
    <property type="entry name" value="Ig-like_fold"/>
</dbReference>
<evidence type="ECO:0000313" key="4">
    <source>
        <dbReference type="Proteomes" id="UP000502756"/>
    </source>
</evidence>
<feature type="domain" description="Ig-like" evidence="2">
    <location>
        <begin position="553"/>
        <end position="636"/>
    </location>
</feature>
<evidence type="ECO:0000259" key="2">
    <source>
        <dbReference type="PROSITE" id="PS50835"/>
    </source>
</evidence>
<dbReference type="SUPFAM" id="SSF48726">
    <property type="entry name" value="Immunoglobulin"/>
    <property type="match status" value="1"/>
</dbReference>
<dbReference type="RefSeq" id="WP_171741210.1">
    <property type="nucleotide sequence ID" value="NZ_CP053435.1"/>
</dbReference>
<accession>A0A6M5YEF9</accession>
<dbReference type="PROSITE" id="PS50835">
    <property type="entry name" value="IG_LIKE"/>
    <property type="match status" value="2"/>
</dbReference>
<feature type="domain" description="Ig-like" evidence="2">
    <location>
        <begin position="476"/>
        <end position="552"/>
    </location>
</feature>
<evidence type="ECO:0000256" key="1">
    <source>
        <dbReference type="SAM" id="SignalP"/>
    </source>
</evidence>